<dbReference type="RefSeq" id="WP_270125539.1">
    <property type="nucleotide sequence ID" value="NZ_CP115396.1"/>
</dbReference>
<evidence type="ECO:0000313" key="2">
    <source>
        <dbReference type="EMBL" id="WBO83177.1"/>
    </source>
</evidence>
<organism evidence="2 3">
    <name type="scientific">Hymenobacter yonginensis</name>
    <dbReference type="NCBI Taxonomy" id="748197"/>
    <lineage>
        <taxon>Bacteria</taxon>
        <taxon>Pseudomonadati</taxon>
        <taxon>Bacteroidota</taxon>
        <taxon>Cytophagia</taxon>
        <taxon>Cytophagales</taxon>
        <taxon>Hymenobacteraceae</taxon>
        <taxon>Hymenobacter</taxon>
    </lineage>
</organism>
<evidence type="ECO:0000313" key="3">
    <source>
        <dbReference type="Proteomes" id="UP001211872"/>
    </source>
</evidence>
<keyword evidence="3" id="KW-1185">Reference proteome</keyword>
<protein>
    <submittedName>
        <fullName evidence="2">Uncharacterized protein</fullName>
    </submittedName>
</protein>
<accession>A0ABY7PIN2</accession>
<feature type="transmembrane region" description="Helical" evidence="1">
    <location>
        <begin position="21"/>
        <end position="39"/>
    </location>
</feature>
<keyword evidence="1" id="KW-0812">Transmembrane</keyword>
<gene>
    <name evidence="2" type="ORF">O9Z63_12390</name>
</gene>
<keyword evidence="1" id="KW-1133">Transmembrane helix</keyword>
<dbReference type="EMBL" id="CP115396">
    <property type="protein sequence ID" value="WBO83177.1"/>
    <property type="molecule type" value="Genomic_DNA"/>
</dbReference>
<reference evidence="2 3" key="1">
    <citation type="journal article" date="2011" name="Int. J. Syst. Evol. Microbiol.">
        <title>Hymenobacter yonginensis sp. nov., isolated from a mesotrophic artificial lake.</title>
        <authorList>
            <person name="Joung Y."/>
            <person name="Cho S.H."/>
            <person name="Kim H."/>
            <person name="Kim S.B."/>
            <person name="Joh K."/>
        </authorList>
    </citation>
    <scope>NUCLEOTIDE SEQUENCE [LARGE SCALE GENOMIC DNA]</scope>
    <source>
        <strain evidence="2 3">KCTC 22745</strain>
    </source>
</reference>
<proteinExistence type="predicted"/>
<name>A0ABY7PIN2_9BACT</name>
<dbReference type="Proteomes" id="UP001211872">
    <property type="component" value="Chromosome"/>
</dbReference>
<keyword evidence="1" id="KW-0472">Membrane</keyword>
<sequence>MQNKNPKSRINERQFVRVCQSLFYGLTPGFIGALCVALMPCHSFAQASKDVGNREQLQILRQCFFRQQTWLMPSDPASGISFFQSRKQAHASASFITIPVVDDRGKLLSGSNPFFITAFVLKKGRCTGIITLNKSVNQGYITSLDDDFTKVYQQYLAKKSCFYFSLKHGTYQTANADCPLGTSH</sequence>
<evidence type="ECO:0000256" key="1">
    <source>
        <dbReference type="SAM" id="Phobius"/>
    </source>
</evidence>